<dbReference type="HOGENOM" id="CLU_2296561_0_0_1"/>
<reference evidence="3" key="1">
    <citation type="journal article" date="2012" name="Nat. Biotechnol.">
        <title>Reference genome sequence of the model plant Setaria.</title>
        <authorList>
            <person name="Bennetzen J.L."/>
            <person name="Schmutz J."/>
            <person name="Wang H."/>
            <person name="Percifield R."/>
            <person name="Hawkins J."/>
            <person name="Pontaroli A.C."/>
            <person name="Estep M."/>
            <person name="Feng L."/>
            <person name="Vaughn J.N."/>
            <person name="Grimwood J."/>
            <person name="Jenkins J."/>
            <person name="Barry K."/>
            <person name="Lindquist E."/>
            <person name="Hellsten U."/>
            <person name="Deshpande S."/>
            <person name="Wang X."/>
            <person name="Wu X."/>
            <person name="Mitros T."/>
            <person name="Triplett J."/>
            <person name="Yang X."/>
            <person name="Ye C.Y."/>
            <person name="Mauro-Herrera M."/>
            <person name="Wang L."/>
            <person name="Li P."/>
            <person name="Sharma M."/>
            <person name="Sharma R."/>
            <person name="Ronald P.C."/>
            <person name="Panaud O."/>
            <person name="Kellogg E.A."/>
            <person name="Brutnell T.P."/>
            <person name="Doust A.N."/>
            <person name="Tuskan G.A."/>
            <person name="Rokhsar D."/>
            <person name="Devos K.M."/>
        </authorList>
    </citation>
    <scope>NUCLEOTIDE SEQUENCE [LARGE SCALE GENOMIC DNA]</scope>
    <source>
        <strain evidence="3">cv. Yugu1</strain>
    </source>
</reference>
<evidence type="ECO:0000256" key="1">
    <source>
        <dbReference type="SAM" id="MobiDB-lite"/>
    </source>
</evidence>
<evidence type="ECO:0000313" key="2">
    <source>
        <dbReference type="EnsemblPlants" id="KQL28893"/>
    </source>
</evidence>
<accession>K3Z1C0</accession>
<name>K3Z1C0_SETIT</name>
<dbReference type="EMBL" id="AGNK02000136">
    <property type="status" value="NOT_ANNOTATED_CDS"/>
    <property type="molecule type" value="Genomic_DNA"/>
</dbReference>
<feature type="region of interest" description="Disordered" evidence="1">
    <location>
        <begin position="81"/>
        <end position="101"/>
    </location>
</feature>
<dbReference type="Proteomes" id="UP000004995">
    <property type="component" value="Unassembled WGS sequence"/>
</dbReference>
<dbReference type="Gramene" id="KQL28893">
    <property type="protein sequence ID" value="KQL28893"/>
    <property type="gene ID" value="SETIT_020338mg"/>
</dbReference>
<dbReference type="AlphaFoldDB" id="K3Z1C0"/>
<evidence type="ECO:0000313" key="3">
    <source>
        <dbReference type="Proteomes" id="UP000004995"/>
    </source>
</evidence>
<keyword evidence="3" id="KW-1185">Reference proteome</keyword>
<proteinExistence type="predicted"/>
<reference evidence="2" key="2">
    <citation type="submission" date="2018-08" db="UniProtKB">
        <authorList>
            <consortium name="EnsemblPlants"/>
        </authorList>
    </citation>
    <scope>IDENTIFICATION</scope>
    <source>
        <strain evidence="2">Yugu1</strain>
    </source>
</reference>
<dbReference type="InParanoid" id="K3Z1C0"/>
<dbReference type="EnsemblPlants" id="KQL28893">
    <property type="protein sequence ID" value="KQL28893"/>
    <property type="gene ID" value="SETIT_020338mg"/>
</dbReference>
<protein>
    <submittedName>
        <fullName evidence="2">Uncharacterized protein</fullName>
    </submittedName>
</protein>
<organism evidence="2 3">
    <name type="scientific">Setaria italica</name>
    <name type="common">Foxtail millet</name>
    <name type="synonym">Panicum italicum</name>
    <dbReference type="NCBI Taxonomy" id="4555"/>
    <lineage>
        <taxon>Eukaryota</taxon>
        <taxon>Viridiplantae</taxon>
        <taxon>Streptophyta</taxon>
        <taxon>Embryophyta</taxon>
        <taxon>Tracheophyta</taxon>
        <taxon>Spermatophyta</taxon>
        <taxon>Magnoliopsida</taxon>
        <taxon>Liliopsida</taxon>
        <taxon>Poales</taxon>
        <taxon>Poaceae</taxon>
        <taxon>PACMAD clade</taxon>
        <taxon>Panicoideae</taxon>
        <taxon>Panicodae</taxon>
        <taxon>Paniceae</taxon>
        <taxon>Cenchrinae</taxon>
        <taxon>Setaria</taxon>
    </lineage>
</organism>
<sequence length="101" mass="10756">MNVASDMCRVQIFHQLTLPTGSPAQPTRLPICHRCWIAAMASSRAVASSRRHASLRAARSRSRRSMAVEALLVLHQPLHHPAAASAGGCGAAAPRPTSPTR</sequence>